<dbReference type="HOGENOM" id="CLU_2019571_0_0_1"/>
<feature type="compositionally biased region" description="Low complexity" evidence="1">
    <location>
        <begin position="57"/>
        <end position="67"/>
    </location>
</feature>
<dbReference type="PaxDb" id="2903-EOD05709"/>
<dbReference type="AlphaFoldDB" id="A0A0D3I374"/>
<evidence type="ECO:0000313" key="3">
    <source>
        <dbReference type="Proteomes" id="UP000013827"/>
    </source>
</evidence>
<dbReference type="RefSeq" id="XP_005758138.1">
    <property type="nucleotide sequence ID" value="XM_005758081.1"/>
</dbReference>
<organism evidence="2 3">
    <name type="scientific">Emiliania huxleyi (strain CCMP1516)</name>
    <dbReference type="NCBI Taxonomy" id="280463"/>
    <lineage>
        <taxon>Eukaryota</taxon>
        <taxon>Haptista</taxon>
        <taxon>Haptophyta</taxon>
        <taxon>Prymnesiophyceae</taxon>
        <taxon>Isochrysidales</taxon>
        <taxon>Noelaerhabdaceae</taxon>
        <taxon>Emiliania</taxon>
    </lineage>
</organism>
<reference evidence="2" key="2">
    <citation type="submission" date="2024-10" db="UniProtKB">
        <authorList>
            <consortium name="EnsemblProtists"/>
        </authorList>
    </citation>
    <scope>IDENTIFICATION</scope>
</reference>
<evidence type="ECO:0000256" key="1">
    <source>
        <dbReference type="SAM" id="MobiDB-lite"/>
    </source>
</evidence>
<keyword evidence="3" id="KW-1185">Reference proteome</keyword>
<dbReference type="KEGG" id="ehx:EMIHUDRAFT_446574"/>
<dbReference type="GeneID" id="17251859"/>
<dbReference type="EnsemblProtists" id="EOD05709">
    <property type="protein sequence ID" value="EOD05709"/>
    <property type="gene ID" value="EMIHUDRAFT_446574"/>
</dbReference>
<reference evidence="3" key="1">
    <citation type="journal article" date="2013" name="Nature">
        <title>Pan genome of the phytoplankton Emiliania underpins its global distribution.</title>
        <authorList>
            <person name="Read B.A."/>
            <person name="Kegel J."/>
            <person name="Klute M.J."/>
            <person name="Kuo A."/>
            <person name="Lefebvre S.C."/>
            <person name="Maumus F."/>
            <person name="Mayer C."/>
            <person name="Miller J."/>
            <person name="Monier A."/>
            <person name="Salamov A."/>
            <person name="Young J."/>
            <person name="Aguilar M."/>
            <person name="Claverie J.M."/>
            <person name="Frickenhaus S."/>
            <person name="Gonzalez K."/>
            <person name="Herman E.K."/>
            <person name="Lin Y.C."/>
            <person name="Napier J."/>
            <person name="Ogata H."/>
            <person name="Sarno A.F."/>
            <person name="Shmutz J."/>
            <person name="Schroeder D."/>
            <person name="de Vargas C."/>
            <person name="Verret F."/>
            <person name="von Dassow P."/>
            <person name="Valentin K."/>
            <person name="Van de Peer Y."/>
            <person name="Wheeler G."/>
            <person name="Dacks J.B."/>
            <person name="Delwiche C.F."/>
            <person name="Dyhrman S.T."/>
            <person name="Glockner G."/>
            <person name="John U."/>
            <person name="Richards T."/>
            <person name="Worden A.Z."/>
            <person name="Zhang X."/>
            <person name="Grigoriev I.V."/>
            <person name="Allen A.E."/>
            <person name="Bidle K."/>
            <person name="Borodovsky M."/>
            <person name="Bowler C."/>
            <person name="Brownlee C."/>
            <person name="Cock J.M."/>
            <person name="Elias M."/>
            <person name="Gladyshev V.N."/>
            <person name="Groth M."/>
            <person name="Guda C."/>
            <person name="Hadaegh A."/>
            <person name="Iglesias-Rodriguez M.D."/>
            <person name="Jenkins J."/>
            <person name="Jones B.M."/>
            <person name="Lawson T."/>
            <person name="Leese F."/>
            <person name="Lindquist E."/>
            <person name="Lobanov A."/>
            <person name="Lomsadze A."/>
            <person name="Malik S.B."/>
            <person name="Marsh M.E."/>
            <person name="Mackinder L."/>
            <person name="Mock T."/>
            <person name="Mueller-Roeber B."/>
            <person name="Pagarete A."/>
            <person name="Parker M."/>
            <person name="Probert I."/>
            <person name="Quesneville H."/>
            <person name="Raines C."/>
            <person name="Rensing S.A."/>
            <person name="Riano-Pachon D.M."/>
            <person name="Richier S."/>
            <person name="Rokitta S."/>
            <person name="Shiraiwa Y."/>
            <person name="Soanes D.M."/>
            <person name="van der Giezen M."/>
            <person name="Wahlund T.M."/>
            <person name="Williams B."/>
            <person name="Wilson W."/>
            <person name="Wolfe G."/>
            <person name="Wurch L.L."/>
        </authorList>
    </citation>
    <scope>NUCLEOTIDE SEQUENCE</scope>
</reference>
<sequence>MLFTQKHNPGPTSHLEQPCGRTSVVPLDVKKDRKKPVPSNTNTEAAGCGCSQHKGQTAPQHTPLHAPHAPPSAPRPATRRAKAPCTYTMDCRRSGTDGPTDSTLSRVPARQRVVGARWAADRQ</sequence>
<evidence type="ECO:0000313" key="2">
    <source>
        <dbReference type="EnsemblProtists" id="EOD05709"/>
    </source>
</evidence>
<name>A0A0D3I374_EMIH1</name>
<feature type="region of interest" description="Disordered" evidence="1">
    <location>
        <begin position="1"/>
        <end position="107"/>
    </location>
</feature>
<accession>A0A0D3I374</accession>
<feature type="compositionally biased region" description="Polar residues" evidence="1">
    <location>
        <begin position="1"/>
        <end position="15"/>
    </location>
</feature>
<proteinExistence type="predicted"/>
<dbReference type="Proteomes" id="UP000013827">
    <property type="component" value="Unassembled WGS sequence"/>
</dbReference>
<protein>
    <submittedName>
        <fullName evidence="2">Uncharacterized protein</fullName>
    </submittedName>
</protein>